<dbReference type="Proteomes" id="UP000192671">
    <property type="component" value="Unassembled WGS sequence"/>
</dbReference>
<proteinExistence type="predicted"/>
<sequence length="60" mass="6699">MLANHKNKPVLISAKNGLLLKKIEFEKFRLSTDQIILVSGGKLYAMANYKAKTYAVCAEI</sequence>
<evidence type="ECO:0000313" key="2">
    <source>
        <dbReference type="Proteomes" id="UP000192671"/>
    </source>
</evidence>
<evidence type="ECO:0000313" key="1">
    <source>
        <dbReference type="EMBL" id="ORI09794.1"/>
    </source>
</evidence>
<reference evidence="1 2" key="1">
    <citation type="journal article" date="2017" name="Gene Rep">
        <title>The ribosomal RNA operon (rrn) of Campylobacter concisus supports molecular typing to genomospecies level.</title>
        <authorList>
            <person name="Huq M."/>
            <person name="Van T.T.H."/>
            <person name="Gurtler V."/>
            <person name="Elshagmani E."/>
            <person name="Allemailem K.S."/>
            <person name="Smooker P.M."/>
            <person name="Istivan T.S."/>
        </authorList>
    </citation>
    <scope>NUCLEOTIDE SEQUENCE [LARGE SCALE GENOMIC DNA]</scope>
    <source>
        <strain evidence="1 2">RCH 26</strain>
    </source>
</reference>
<gene>
    <name evidence="1" type="ORF">A3835_09525</name>
</gene>
<dbReference type="AlphaFoldDB" id="A0A1X0U4J1"/>
<name>A0A1X0U4J1_9BACT</name>
<protein>
    <submittedName>
        <fullName evidence="1">Uncharacterized protein</fullName>
    </submittedName>
</protein>
<dbReference type="EMBL" id="LVWL01000008">
    <property type="protein sequence ID" value="ORI09794.1"/>
    <property type="molecule type" value="Genomic_DNA"/>
</dbReference>
<accession>A0A1X0U4J1</accession>
<comment type="caution">
    <text evidence="1">The sequence shown here is derived from an EMBL/GenBank/DDBJ whole genome shotgun (WGS) entry which is preliminary data.</text>
</comment>
<organism evidence="1 2">
    <name type="scientific">Campylobacter concisus</name>
    <dbReference type="NCBI Taxonomy" id="199"/>
    <lineage>
        <taxon>Bacteria</taxon>
        <taxon>Pseudomonadati</taxon>
        <taxon>Campylobacterota</taxon>
        <taxon>Epsilonproteobacteria</taxon>
        <taxon>Campylobacterales</taxon>
        <taxon>Campylobacteraceae</taxon>
        <taxon>Campylobacter</taxon>
    </lineage>
</organism>